<name>B8HJ36_PSECP</name>
<evidence type="ECO:0000313" key="2">
    <source>
        <dbReference type="Proteomes" id="UP000002505"/>
    </source>
</evidence>
<protein>
    <submittedName>
        <fullName evidence="1">Uncharacterized protein</fullName>
    </submittedName>
</protein>
<organism evidence="1 2">
    <name type="scientific">Pseudarthrobacter chlorophenolicus (strain ATCC 700700 / DSM 12829 / CIP 107037 / JCM 12360 / KCTC 9906 / NCIMB 13794 / A6)</name>
    <name type="common">Arthrobacter chlorophenolicus</name>
    <dbReference type="NCBI Taxonomy" id="452863"/>
    <lineage>
        <taxon>Bacteria</taxon>
        <taxon>Bacillati</taxon>
        <taxon>Actinomycetota</taxon>
        <taxon>Actinomycetes</taxon>
        <taxon>Micrococcales</taxon>
        <taxon>Micrococcaceae</taxon>
        <taxon>Pseudarthrobacter</taxon>
    </lineage>
</organism>
<keyword evidence="2" id="KW-1185">Reference proteome</keyword>
<accession>B8HJ36</accession>
<dbReference type="KEGG" id="ach:Achl_4482"/>
<geneLocation type="plasmid" evidence="1 2">
    <name>pACHL01</name>
</geneLocation>
<evidence type="ECO:0000313" key="1">
    <source>
        <dbReference type="EMBL" id="ACL42433.1"/>
    </source>
</evidence>
<dbReference type="HOGENOM" id="CLU_2380013_0_0_11"/>
<gene>
    <name evidence="1" type="ordered locus">Achl_4482</name>
</gene>
<dbReference type="AlphaFoldDB" id="B8HJ36"/>
<dbReference type="EMBL" id="CP001342">
    <property type="protein sequence ID" value="ACL42433.1"/>
    <property type="molecule type" value="Genomic_DNA"/>
</dbReference>
<reference evidence="1" key="1">
    <citation type="submission" date="2009-01" db="EMBL/GenBank/DDBJ databases">
        <title>Complete sequence of plasmid1 of Arthrobacter chlorophenolicus A6.</title>
        <authorList>
            <consortium name="US DOE Joint Genome Institute"/>
            <person name="Lucas S."/>
            <person name="Copeland A."/>
            <person name="Lapidus A."/>
            <person name="Glavina del Rio T."/>
            <person name="Tice H."/>
            <person name="Bruce D."/>
            <person name="Goodwin L."/>
            <person name="Pitluck S."/>
            <person name="Goltsman E."/>
            <person name="Clum A."/>
            <person name="Larimer F."/>
            <person name="Land M."/>
            <person name="Hauser L."/>
            <person name="Kyrpides N."/>
            <person name="Mikhailova N."/>
            <person name="Jansson J."/>
            <person name="Richardson P."/>
        </authorList>
    </citation>
    <scope>NUCLEOTIDE SEQUENCE [LARGE SCALE GENOMIC DNA]</scope>
    <source>
        <strain evidence="1">A6</strain>
        <plasmid evidence="1">pACHL01</plasmid>
    </source>
</reference>
<sequence>MGSMTLTQYAKAAQVLPMAWLAQSEFPSKTVVQNAFRIAIAELPESSTYEDNVVRSALQAVVAGPDPRGGRFEAQAIYAAGQLHDRVVTLVLQS</sequence>
<proteinExistence type="predicted"/>
<keyword evidence="1" id="KW-0614">Plasmid</keyword>
<dbReference type="Proteomes" id="UP000002505">
    <property type="component" value="Plasmid pACHL01"/>
</dbReference>